<reference evidence="2 3" key="1">
    <citation type="submission" date="2018-08" db="EMBL/GenBank/DDBJ databases">
        <title>A genome reference for cultivated species of the human gut microbiota.</title>
        <authorList>
            <person name="Zou Y."/>
            <person name="Xue W."/>
            <person name="Luo G."/>
        </authorList>
    </citation>
    <scope>NUCLEOTIDE SEQUENCE [LARGE SCALE GENOMIC DNA]</scope>
    <source>
        <strain evidence="2 3">AM42-13AC</strain>
    </source>
</reference>
<organism evidence="2 3">
    <name type="scientific">Holdemanella biformis</name>
    <dbReference type="NCBI Taxonomy" id="1735"/>
    <lineage>
        <taxon>Bacteria</taxon>
        <taxon>Bacillati</taxon>
        <taxon>Bacillota</taxon>
        <taxon>Erysipelotrichia</taxon>
        <taxon>Erysipelotrichales</taxon>
        <taxon>Erysipelotrichaceae</taxon>
        <taxon>Holdemanella</taxon>
    </lineage>
</organism>
<protein>
    <submittedName>
        <fullName evidence="2">Uncharacterized protein</fullName>
    </submittedName>
</protein>
<dbReference type="RefSeq" id="WP_118010754.1">
    <property type="nucleotide sequence ID" value="NZ_QSGD01000005.1"/>
</dbReference>
<sequence>MGYIGNKMSERAYEAYESGEKPLSKWSKFDIIKSVLNVRNDFQEKELKIYSKEVLKVFLICSSWHHTGSYFNETNFYSLDYDFIELSKDEIIQALEKKKKDLEKEKEEKKILKLQKCIFKYIEWAGTRKHPKAIEKESYGIIKGSWIYYKNGKKSLNGKYVHVIKEFERAPRGTAALFKQIEKDL</sequence>
<proteinExistence type="predicted"/>
<dbReference type="AlphaFoldDB" id="A0A413UEK3"/>
<name>A0A413UEK3_9FIRM</name>
<evidence type="ECO:0000313" key="2">
    <source>
        <dbReference type="EMBL" id="RHB08771.1"/>
    </source>
</evidence>
<evidence type="ECO:0000313" key="3">
    <source>
        <dbReference type="Proteomes" id="UP000285288"/>
    </source>
</evidence>
<dbReference type="EMBL" id="QSGD01000005">
    <property type="protein sequence ID" value="RHB08771.1"/>
    <property type="molecule type" value="Genomic_DNA"/>
</dbReference>
<keyword evidence="1" id="KW-0175">Coiled coil</keyword>
<gene>
    <name evidence="2" type="ORF">DW907_02475</name>
</gene>
<comment type="caution">
    <text evidence="2">The sequence shown here is derived from an EMBL/GenBank/DDBJ whole genome shotgun (WGS) entry which is preliminary data.</text>
</comment>
<feature type="coiled-coil region" evidence="1">
    <location>
        <begin position="85"/>
        <end position="115"/>
    </location>
</feature>
<evidence type="ECO:0000256" key="1">
    <source>
        <dbReference type="SAM" id="Coils"/>
    </source>
</evidence>
<dbReference type="Proteomes" id="UP000285288">
    <property type="component" value="Unassembled WGS sequence"/>
</dbReference>
<accession>A0A413UEK3</accession>